<feature type="chain" id="PRO_5007868958" evidence="1">
    <location>
        <begin position="24"/>
        <end position="149"/>
    </location>
</feature>
<gene>
    <name evidence="2" type="ORF">SISSUDRAFT_543952</name>
</gene>
<keyword evidence="1" id="KW-0732">Signal</keyword>
<organism evidence="2 3">
    <name type="scientific">Sistotremastrum suecicum HHB10207 ss-3</name>
    <dbReference type="NCBI Taxonomy" id="1314776"/>
    <lineage>
        <taxon>Eukaryota</taxon>
        <taxon>Fungi</taxon>
        <taxon>Dikarya</taxon>
        <taxon>Basidiomycota</taxon>
        <taxon>Agaricomycotina</taxon>
        <taxon>Agaricomycetes</taxon>
        <taxon>Sistotremastrales</taxon>
        <taxon>Sistotremastraceae</taxon>
        <taxon>Sistotremastrum</taxon>
    </lineage>
</organism>
<name>A0A165XNH4_9AGAM</name>
<evidence type="ECO:0000256" key="1">
    <source>
        <dbReference type="SAM" id="SignalP"/>
    </source>
</evidence>
<feature type="signal peptide" evidence="1">
    <location>
        <begin position="1"/>
        <end position="23"/>
    </location>
</feature>
<proteinExistence type="predicted"/>
<keyword evidence="3" id="KW-1185">Reference proteome</keyword>
<dbReference type="Proteomes" id="UP000076798">
    <property type="component" value="Unassembled WGS sequence"/>
</dbReference>
<sequence length="149" mass="15954">MVRFHSFTFESALTAFVAGTVTAAKRESIITERSAARSCVSAAFRPSSTFRVAFQKDVEDSSPSTRHQEALDGATDEYRGSLDMLPIVAHRSQYELLCSGGSPLTSSQATGMKSILRTANMRSPEAAHTVLLSLVVNVLDGDGIDKSAP</sequence>
<dbReference type="EMBL" id="KV428342">
    <property type="protein sequence ID" value="KZT32376.1"/>
    <property type="molecule type" value="Genomic_DNA"/>
</dbReference>
<protein>
    <submittedName>
        <fullName evidence="2">Uncharacterized protein</fullName>
    </submittedName>
</protein>
<accession>A0A165XNH4</accession>
<reference evidence="2 3" key="1">
    <citation type="journal article" date="2016" name="Mol. Biol. Evol.">
        <title>Comparative Genomics of Early-Diverging Mushroom-Forming Fungi Provides Insights into the Origins of Lignocellulose Decay Capabilities.</title>
        <authorList>
            <person name="Nagy L.G."/>
            <person name="Riley R."/>
            <person name="Tritt A."/>
            <person name="Adam C."/>
            <person name="Daum C."/>
            <person name="Floudas D."/>
            <person name="Sun H."/>
            <person name="Yadav J.S."/>
            <person name="Pangilinan J."/>
            <person name="Larsson K.H."/>
            <person name="Matsuura K."/>
            <person name="Barry K."/>
            <person name="Labutti K."/>
            <person name="Kuo R."/>
            <person name="Ohm R.A."/>
            <person name="Bhattacharya S.S."/>
            <person name="Shirouzu T."/>
            <person name="Yoshinaga Y."/>
            <person name="Martin F.M."/>
            <person name="Grigoriev I.V."/>
            <person name="Hibbett D.S."/>
        </authorList>
    </citation>
    <scope>NUCLEOTIDE SEQUENCE [LARGE SCALE GENOMIC DNA]</scope>
    <source>
        <strain evidence="2 3">HHB10207 ss-3</strain>
    </source>
</reference>
<dbReference type="AlphaFoldDB" id="A0A165XNH4"/>
<evidence type="ECO:0000313" key="2">
    <source>
        <dbReference type="EMBL" id="KZT32376.1"/>
    </source>
</evidence>
<evidence type="ECO:0000313" key="3">
    <source>
        <dbReference type="Proteomes" id="UP000076798"/>
    </source>
</evidence>